<keyword evidence="1" id="KW-0812">Transmembrane</keyword>
<keyword evidence="1" id="KW-1133">Transmembrane helix</keyword>
<evidence type="ECO:0000313" key="3">
    <source>
        <dbReference type="EMBL" id="CAE7392212.1"/>
    </source>
</evidence>
<evidence type="ECO:0000256" key="2">
    <source>
        <dbReference type="SAM" id="SignalP"/>
    </source>
</evidence>
<dbReference type="Proteomes" id="UP000604046">
    <property type="component" value="Unassembled WGS sequence"/>
</dbReference>
<gene>
    <name evidence="3" type="ORF">SNAT2548_LOCUS21374</name>
</gene>
<comment type="caution">
    <text evidence="3">The sequence shown here is derived from an EMBL/GenBank/DDBJ whole genome shotgun (WGS) entry which is preliminary data.</text>
</comment>
<evidence type="ECO:0000256" key="1">
    <source>
        <dbReference type="SAM" id="Phobius"/>
    </source>
</evidence>
<dbReference type="EMBL" id="CAJNDS010002250">
    <property type="protein sequence ID" value="CAE7392212.1"/>
    <property type="molecule type" value="Genomic_DNA"/>
</dbReference>
<dbReference type="PROSITE" id="PS51257">
    <property type="entry name" value="PROKAR_LIPOPROTEIN"/>
    <property type="match status" value="1"/>
</dbReference>
<sequence>MARSSSLLAFLVLALGCSAMLCFVGTTPAPASKSLRAPAVQMEARGGADGALGDMTPDTYIIGITVFGIASLFANISVTQSRIDRSSYVHAHAGSAATFSLSRKKLLVVAPVPVPAFPRLAMARSSSLLAFLVLALGCSALLCFVGTTPAPASKSLRAPAVQMEARGGADGALGDMTPDTYIIGITVFGIASLFANISGFFNP</sequence>
<feature type="signal peptide" evidence="2">
    <location>
        <begin position="1"/>
        <end position="19"/>
    </location>
</feature>
<keyword evidence="1" id="KW-0472">Membrane</keyword>
<feature type="transmembrane region" description="Helical" evidence="1">
    <location>
        <begin position="60"/>
        <end position="78"/>
    </location>
</feature>
<keyword evidence="2" id="KW-0732">Signal</keyword>
<feature type="transmembrane region" description="Helical" evidence="1">
    <location>
        <begin position="128"/>
        <end position="147"/>
    </location>
</feature>
<feature type="transmembrane region" description="Helical" evidence="1">
    <location>
        <begin position="181"/>
        <end position="201"/>
    </location>
</feature>
<dbReference type="AlphaFoldDB" id="A0A812QKS7"/>
<evidence type="ECO:0000313" key="4">
    <source>
        <dbReference type="Proteomes" id="UP000604046"/>
    </source>
</evidence>
<feature type="chain" id="PRO_5032956682" evidence="2">
    <location>
        <begin position="20"/>
        <end position="203"/>
    </location>
</feature>
<keyword evidence="4" id="KW-1185">Reference proteome</keyword>
<name>A0A812QKS7_9DINO</name>
<protein>
    <submittedName>
        <fullName evidence="3">Uncharacterized protein</fullName>
    </submittedName>
</protein>
<organism evidence="3 4">
    <name type="scientific">Symbiodinium natans</name>
    <dbReference type="NCBI Taxonomy" id="878477"/>
    <lineage>
        <taxon>Eukaryota</taxon>
        <taxon>Sar</taxon>
        <taxon>Alveolata</taxon>
        <taxon>Dinophyceae</taxon>
        <taxon>Suessiales</taxon>
        <taxon>Symbiodiniaceae</taxon>
        <taxon>Symbiodinium</taxon>
    </lineage>
</organism>
<accession>A0A812QKS7</accession>
<reference evidence="3" key="1">
    <citation type="submission" date="2021-02" db="EMBL/GenBank/DDBJ databases">
        <authorList>
            <person name="Dougan E. K."/>
            <person name="Rhodes N."/>
            <person name="Thang M."/>
            <person name="Chan C."/>
        </authorList>
    </citation>
    <scope>NUCLEOTIDE SEQUENCE</scope>
</reference>
<proteinExistence type="predicted"/>